<sequence length="432" mass="48292">MRKVDLASTDSEADSETVRNGSPDVSSAASDSPTPTNSVQDRSWVVSGAWQGLVSEEQRQLLGTEEESSDKHSSEEDTEVAHEVWTITTEQREYYTNQFRSLQPDTNALLAVVLRRNHIELPDILPPTLIPGNETPVSVSPETEPILSPQTKDTAKEWTKFIDSPTITLDKDPKILHPVPLRVTPEVANNQTDDQIDSIDLHSPKKVIDTPNSVQASQNLQSLCHTTTPTSQNSIEEGPVSLPAFPPPKKEKPPPPPPRPFKTHGRSSSLDLNRLSKLGAPPMIPPRVSPNIQSSKKLINQRSEGDCISHETDTPFANFDQFEKYENVSEDIFPGDVYEAERKKLFAQFCAPETTDEAPRKHGAFEIYRKPAKGRDSPVSVEDKAKWQLFKQLQEENTVLLRICQELSQELADLREEKLTLKVRLEKQMNGG</sequence>
<feature type="compositionally biased region" description="Low complexity" evidence="2">
    <location>
        <begin position="22"/>
        <end position="38"/>
    </location>
</feature>
<reference evidence="3" key="1">
    <citation type="journal article" date="2023" name="Insect Mol. Biol.">
        <title>Genome sequencing provides insights into the evolution of gene families encoding plant cell wall-degrading enzymes in longhorned beetles.</title>
        <authorList>
            <person name="Shin N.R."/>
            <person name="Okamura Y."/>
            <person name="Kirsch R."/>
            <person name="Pauchet Y."/>
        </authorList>
    </citation>
    <scope>NUCLEOTIDE SEQUENCE</scope>
    <source>
        <strain evidence="3">AMC_N1</strain>
    </source>
</reference>
<feature type="region of interest" description="Disordered" evidence="2">
    <location>
        <begin position="1"/>
        <end position="43"/>
    </location>
</feature>
<organism evidence="3 4">
    <name type="scientific">Aromia moschata</name>
    <dbReference type="NCBI Taxonomy" id="1265417"/>
    <lineage>
        <taxon>Eukaryota</taxon>
        <taxon>Metazoa</taxon>
        <taxon>Ecdysozoa</taxon>
        <taxon>Arthropoda</taxon>
        <taxon>Hexapoda</taxon>
        <taxon>Insecta</taxon>
        <taxon>Pterygota</taxon>
        <taxon>Neoptera</taxon>
        <taxon>Endopterygota</taxon>
        <taxon>Coleoptera</taxon>
        <taxon>Polyphaga</taxon>
        <taxon>Cucujiformia</taxon>
        <taxon>Chrysomeloidea</taxon>
        <taxon>Cerambycidae</taxon>
        <taxon>Cerambycinae</taxon>
        <taxon>Callichromatini</taxon>
        <taxon>Aromia</taxon>
    </lineage>
</organism>
<proteinExistence type="predicted"/>
<keyword evidence="4" id="KW-1185">Reference proteome</keyword>
<accession>A0AAV8XD71</accession>
<feature type="compositionally biased region" description="Polar residues" evidence="2">
    <location>
        <begin position="225"/>
        <end position="235"/>
    </location>
</feature>
<evidence type="ECO:0000256" key="2">
    <source>
        <dbReference type="SAM" id="MobiDB-lite"/>
    </source>
</evidence>
<keyword evidence="1" id="KW-0175">Coiled coil</keyword>
<comment type="caution">
    <text evidence="3">The sequence shown here is derived from an EMBL/GenBank/DDBJ whole genome shotgun (WGS) entry which is preliminary data.</text>
</comment>
<feature type="compositionally biased region" description="Basic and acidic residues" evidence="2">
    <location>
        <begin position="199"/>
        <end position="208"/>
    </location>
</feature>
<evidence type="ECO:0000256" key="1">
    <source>
        <dbReference type="SAM" id="Coils"/>
    </source>
</evidence>
<protein>
    <submittedName>
        <fullName evidence="3">Uncharacterized protein</fullName>
    </submittedName>
</protein>
<gene>
    <name evidence="3" type="ORF">NQ318_010792</name>
</gene>
<feature type="region of interest" description="Disordered" evidence="2">
    <location>
        <begin position="225"/>
        <end position="291"/>
    </location>
</feature>
<dbReference type="Proteomes" id="UP001162162">
    <property type="component" value="Unassembled WGS sequence"/>
</dbReference>
<feature type="region of interest" description="Disordered" evidence="2">
    <location>
        <begin position="189"/>
        <end position="209"/>
    </location>
</feature>
<name>A0AAV8XD71_9CUCU</name>
<evidence type="ECO:0000313" key="3">
    <source>
        <dbReference type="EMBL" id="KAJ8936385.1"/>
    </source>
</evidence>
<feature type="region of interest" description="Disordered" evidence="2">
    <location>
        <begin position="56"/>
        <end position="81"/>
    </location>
</feature>
<feature type="coiled-coil region" evidence="1">
    <location>
        <begin position="390"/>
        <end position="424"/>
    </location>
</feature>
<dbReference type="EMBL" id="JAPWTK010000746">
    <property type="protein sequence ID" value="KAJ8936385.1"/>
    <property type="molecule type" value="Genomic_DNA"/>
</dbReference>
<dbReference type="AlphaFoldDB" id="A0AAV8XD71"/>
<evidence type="ECO:0000313" key="4">
    <source>
        <dbReference type="Proteomes" id="UP001162162"/>
    </source>
</evidence>
<feature type="compositionally biased region" description="Basic and acidic residues" evidence="2">
    <location>
        <begin position="69"/>
        <end position="81"/>
    </location>
</feature>